<dbReference type="STRING" id="45351.A7RZF9"/>
<protein>
    <recommendedName>
        <fullName evidence="3">EF-hand domain-containing protein</fullName>
    </recommendedName>
</protein>
<dbReference type="OMA" id="PEHEIND"/>
<dbReference type="FunFam" id="1.10.238.10:FF:000178">
    <property type="entry name" value="Calmodulin-2 A"/>
    <property type="match status" value="1"/>
</dbReference>
<feature type="domain" description="EF-hand" evidence="3">
    <location>
        <begin position="73"/>
        <end position="108"/>
    </location>
</feature>
<accession>A7RZF9</accession>
<organism evidence="4 5">
    <name type="scientific">Nematostella vectensis</name>
    <name type="common">Starlet sea anemone</name>
    <dbReference type="NCBI Taxonomy" id="45351"/>
    <lineage>
        <taxon>Eukaryota</taxon>
        <taxon>Metazoa</taxon>
        <taxon>Cnidaria</taxon>
        <taxon>Anthozoa</taxon>
        <taxon>Hexacorallia</taxon>
        <taxon>Actiniaria</taxon>
        <taxon>Edwardsiidae</taxon>
        <taxon>Nematostella</taxon>
    </lineage>
</organism>
<dbReference type="InterPro" id="IPR050230">
    <property type="entry name" value="CALM/Myosin/TropC-like"/>
</dbReference>
<dbReference type="GO" id="GO:0005509">
    <property type="term" value="F:calcium ion binding"/>
    <property type="evidence" value="ECO:0000318"/>
    <property type="project" value="GO_Central"/>
</dbReference>
<dbReference type="PROSITE" id="PS00018">
    <property type="entry name" value="EF_HAND_1"/>
    <property type="match status" value="2"/>
</dbReference>
<proteinExistence type="predicted"/>
<dbReference type="PROSITE" id="PS50222">
    <property type="entry name" value="EF_HAND_2"/>
    <property type="match status" value="3"/>
</dbReference>
<feature type="domain" description="EF-hand" evidence="3">
    <location>
        <begin position="110"/>
        <end position="145"/>
    </location>
</feature>
<evidence type="ECO:0000256" key="1">
    <source>
        <dbReference type="ARBA" id="ARBA00022737"/>
    </source>
</evidence>
<sequence>MTSENNKVQEKRVEDLSQEQLEGDLRMALENIWQNHIKWRKYRDAFEHFDKDSSGSITTRELGGIMRSLGENPTEIELQDMINSVDCDGNGLMNFDEFVKLMITKNQFMMDEEDMLEAFRMFDRDGRGYVMSSDLRFVLRHLEENIPEHEINDILQDNKQGWNRKIAFEEFKKMAQIEAGNTLGMKRDSIQSGALGYQR</sequence>
<dbReference type="InterPro" id="IPR018247">
    <property type="entry name" value="EF_Hand_1_Ca_BS"/>
</dbReference>
<dbReference type="PANTHER" id="PTHR23048">
    <property type="entry name" value="MYOSIN LIGHT CHAIN 1, 3"/>
    <property type="match status" value="1"/>
</dbReference>
<feature type="domain" description="EF-hand" evidence="3">
    <location>
        <begin position="37"/>
        <end position="72"/>
    </location>
</feature>
<dbReference type="Pfam" id="PF13499">
    <property type="entry name" value="EF-hand_7"/>
    <property type="match status" value="2"/>
</dbReference>
<dbReference type="InParanoid" id="A7RZF9"/>
<dbReference type="AlphaFoldDB" id="A7RZF9"/>
<evidence type="ECO:0000313" key="5">
    <source>
        <dbReference type="Proteomes" id="UP000001593"/>
    </source>
</evidence>
<evidence type="ECO:0000313" key="4">
    <source>
        <dbReference type="EMBL" id="EDO43085.1"/>
    </source>
</evidence>
<keyword evidence="1" id="KW-0677">Repeat</keyword>
<dbReference type="InterPro" id="IPR002048">
    <property type="entry name" value="EF_hand_dom"/>
</dbReference>
<keyword evidence="5" id="KW-1185">Reference proteome</keyword>
<dbReference type="eggNOG" id="KOG0027">
    <property type="taxonomic scope" value="Eukaryota"/>
</dbReference>
<dbReference type="EMBL" id="DS469557">
    <property type="protein sequence ID" value="EDO43085.1"/>
    <property type="molecule type" value="Genomic_DNA"/>
</dbReference>
<name>A7RZF9_NEMVE</name>
<evidence type="ECO:0000256" key="2">
    <source>
        <dbReference type="ARBA" id="ARBA00022837"/>
    </source>
</evidence>
<dbReference type="HOGENOM" id="CLU_061288_20_3_1"/>
<evidence type="ECO:0000259" key="3">
    <source>
        <dbReference type="PROSITE" id="PS50222"/>
    </source>
</evidence>
<dbReference type="SMART" id="SM00054">
    <property type="entry name" value="EFh"/>
    <property type="match status" value="3"/>
</dbReference>
<dbReference type="PANTHER" id="PTHR23048:SF0">
    <property type="entry name" value="CALMODULIN LIKE 3"/>
    <property type="match status" value="1"/>
</dbReference>
<dbReference type="Proteomes" id="UP000001593">
    <property type="component" value="Unassembled WGS sequence"/>
</dbReference>
<keyword evidence="2" id="KW-0106">Calcium</keyword>
<dbReference type="GO" id="GO:0005737">
    <property type="term" value="C:cytoplasm"/>
    <property type="evidence" value="ECO:0000318"/>
    <property type="project" value="GO_Central"/>
</dbReference>
<dbReference type="CDD" id="cd00051">
    <property type="entry name" value="EFh"/>
    <property type="match status" value="1"/>
</dbReference>
<dbReference type="SUPFAM" id="SSF47473">
    <property type="entry name" value="EF-hand"/>
    <property type="match status" value="1"/>
</dbReference>
<gene>
    <name evidence="4" type="ORF">NEMVEDRAFT_v1g204434</name>
</gene>
<dbReference type="GO" id="GO:0005813">
    <property type="term" value="C:centrosome"/>
    <property type="evidence" value="ECO:0000318"/>
    <property type="project" value="GO_Central"/>
</dbReference>
<reference evidence="4 5" key="1">
    <citation type="journal article" date="2007" name="Science">
        <title>Sea anemone genome reveals ancestral eumetazoan gene repertoire and genomic organization.</title>
        <authorList>
            <person name="Putnam N.H."/>
            <person name="Srivastava M."/>
            <person name="Hellsten U."/>
            <person name="Dirks B."/>
            <person name="Chapman J."/>
            <person name="Salamov A."/>
            <person name="Terry A."/>
            <person name="Shapiro H."/>
            <person name="Lindquist E."/>
            <person name="Kapitonov V.V."/>
            <person name="Jurka J."/>
            <person name="Genikhovich G."/>
            <person name="Grigoriev I.V."/>
            <person name="Lucas S.M."/>
            <person name="Steele R.E."/>
            <person name="Finnerty J.R."/>
            <person name="Technau U."/>
            <person name="Martindale M.Q."/>
            <person name="Rokhsar D.S."/>
        </authorList>
    </citation>
    <scope>NUCLEOTIDE SEQUENCE [LARGE SCALE GENOMIC DNA]</scope>
    <source>
        <strain evidence="5">CH2 X CH6</strain>
    </source>
</reference>
<dbReference type="InterPro" id="IPR011992">
    <property type="entry name" value="EF-hand-dom_pair"/>
</dbReference>
<dbReference type="PhylomeDB" id="A7RZF9"/>
<dbReference type="Gene3D" id="1.10.238.10">
    <property type="entry name" value="EF-hand"/>
    <property type="match status" value="2"/>
</dbReference>